<feature type="compositionally biased region" description="Acidic residues" evidence="2">
    <location>
        <begin position="30"/>
        <end position="43"/>
    </location>
</feature>
<protein>
    <recommendedName>
        <fullName evidence="8">DNA repair protein Rad26</fullName>
    </recommendedName>
</protein>
<evidence type="ECO:0000256" key="2">
    <source>
        <dbReference type="SAM" id="MobiDB-lite"/>
    </source>
</evidence>
<feature type="domain" description="Rad26-like C-terminal" evidence="4">
    <location>
        <begin position="690"/>
        <end position="753"/>
    </location>
</feature>
<feature type="region of interest" description="Disordered" evidence="2">
    <location>
        <begin position="1"/>
        <end position="46"/>
    </location>
</feature>
<evidence type="ECO:0000313" key="7">
    <source>
        <dbReference type="Proteomes" id="UP001153618"/>
    </source>
</evidence>
<dbReference type="AlphaFoldDB" id="A0A9W4HLN6"/>
<gene>
    <name evidence="6" type="ORF">POLS_LOCUS3363</name>
</gene>
<feature type="domain" description="Rad26-like helical repeats" evidence="3">
    <location>
        <begin position="461"/>
        <end position="683"/>
    </location>
</feature>
<evidence type="ECO:0000313" key="6">
    <source>
        <dbReference type="EMBL" id="CAG8054519.1"/>
    </source>
</evidence>
<dbReference type="EMBL" id="CAJVOS010000016">
    <property type="protein sequence ID" value="CAG8054519.1"/>
    <property type="molecule type" value="Genomic_DNA"/>
</dbReference>
<feature type="region of interest" description="Disordered" evidence="2">
    <location>
        <begin position="251"/>
        <end position="317"/>
    </location>
</feature>
<dbReference type="OrthoDB" id="5245063at2759"/>
<evidence type="ECO:0000259" key="5">
    <source>
        <dbReference type="Pfam" id="PF21048"/>
    </source>
</evidence>
<dbReference type="Pfam" id="PF21046">
    <property type="entry name" value="Rad26-like_C"/>
    <property type="match status" value="1"/>
</dbReference>
<dbReference type="InterPro" id="IPR022093">
    <property type="entry name" value="Rad26-like_helical"/>
</dbReference>
<feature type="domain" description="Rad26-like N-terminal" evidence="5">
    <location>
        <begin position="360"/>
        <end position="405"/>
    </location>
</feature>
<dbReference type="InterPro" id="IPR048380">
    <property type="entry name" value="Rad26-like_N"/>
</dbReference>
<dbReference type="InterPro" id="IPR048379">
    <property type="entry name" value="Rad26-like_C"/>
</dbReference>
<evidence type="ECO:0000259" key="3">
    <source>
        <dbReference type="Pfam" id="PF12331"/>
    </source>
</evidence>
<comment type="caution">
    <text evidence="6">The sequence shown here is derived from an EMBL/GenBank/DDBJ whole genome shotgun (WGS) entry which is preliminary data.</text>
</comment>
<keyword evidence="1" id="KW-0175">Coiled coil</keyword>
<dbReference type="Proteomes" id="UP001153618">
    <property type="component" value="Unassembled WGS sequence"/>
</dbReference>
<evidence type="ECO:0008006" key="8">
    <source>
        <dbReference type="Google" id="ProtNLM"/>
    </source>
</evidence>
<dbReference type="Pfam" id="PF21048">
    <property type="entry name" value="Rad26-like_N"/>
    <property type="match status" value="1"/>
</dbReference>
<dbReference type="Pfam" id="PF12331">
    <property type="entry name" value="Rad26-like_helical_rpts"/>
    <property type="match status" value="1"/>
</dbReference>
<name>A0A9W4HLN6_PENOL</name>
<accession>A0A9W4HLN6</accession>
<evidence type="ECO:0000256" key="1">
    <source>
        <dbReference type="SAM" id="Coils"/>
    </source>
</evidence>
<reference evidence="6" key="1">
    <citation type="submission" date="2021-07" db="EMBL/GenBank/DDBJ databases">
        <authorList>
            <person name="Branca A.L. A."/>
        </authorList>
    </citation>
    <scope>NUCLEOTIDE SEQUENCE</scope>
</reference>
<feature type="compositionally biased region" description="Basic and acidic residues" evidence="2">
    <location>
        <begin position="259"/>
        <end position="270"/>
    </location>
</feature>
<sequence length="759" mass="84554">MCCVWLEPPPCSRPLTSDDQPPLPLHGGGMDDDDDDYGSDEFDSLPAGTLYELEQNAFQATQASARPVNPVLPTQPDRPSFNGALKPPRLHTGLTNDYNTLEVGELEAEVYDNVEGQHMVSHAHGLEPDQTWAAPDQPGDAMEVDEYSALANAADINARLAQMEQEREQMMRELAEARMQVETKTGEISIIRRKQATMTQDYDRQLATLRKSMADEMAKHKQDVEAAMSEGKVLATENVFLQHELADEAYQHRSYKSKQRAERPAPETPRKSRVLPFRDGFDDDEIAMVSPSKSAARSKRATPTVPGKRKRQLSQDGAVPLQLSPAGGELVMTDAPADVSEVEVAEVKRKAAEASRHQRFMMQLLSHRAIVGEETDFEAMVKLAFPSEPQIPMSSIIMDAMAHVDPSSYILEYTLTIASMWQRAINEKFYEPIPRFEAIIRYSLMSDDTPLPELITPLVGVLQDAVEINAVPRFKYAPASRDKRASRQTPQSDLQPLVNSTGAMRLLYQIACGVLHVQSAMETYWQNIRISFILVMLHPSHPLSDIVLLMNLLSTSIRSNSFGPIRSSDQDQLDVQKWIVDRLTHMLSEPAIPDEGVDPYTPYDICAMRLEVLLLLESLAFNPMAPSQGQGHASTILALHPNALARLFRSLHDELDALYSSPPEADLRVALVNGLMRLIFGVMRQHGSSINMQEKLACVPGSKQKHLVVLTRLAFCDGTVLEAGIDDDTVDMAHELLEEWTNPQEADSLAEVFSSSRRE</sequence>
<keyword evidence="7" id="KW-1185">Reference proteome</keyword>
<feature type="region of interest" description="Disordered" evidence="2">
    <location>
        <begin position="63"/>
        <end position="93"/>
    </location>
</feature>
<feature type="coiled-coil region" evidence="1">
    <location>
        <begin position="153"/>
        <end position="230"/>
    </location>
</feature>
<evidence type="ECO:0000259" key="4">
    <source>
        <dbReference type="Pfam" id="PF21046"/>
    </source>
</evidence>
<organism evidence="6 7">
    <name type="scientific">Penicillium olsonii</name>
    <dbReference type="NCBI Taxonomy" id="99116"/>
    <lineage>
        <taxon>Eukaryota</taxon>
        <taxon>Fungi</taxon>
        <taxon>Dikarya</taxon>
        <taxon>Ascomycota</taxon>
        <taxon>Pezizomycotina</taxon>
        <taxon>Eurotiomycetes</taxon>
        <taxon>Eurotiomycetidae</taxon>
        <taxon>Eurotiales</taxon>
        <taxon>Aspergillaceae</taxon>
        <taxon>Penicillium</taxon>
    </lineage>
</organism>
<proteinExistence type="predicted"/>